<evidence type="ECO:0000256" key="1">
    <source>
        <dbReference type="ARBA" id="ARBA00004328"/>
    </source>
</evidence>
<proteinExistence type="inferred from homology"/>
<dbReference type="GO" id="GO:0019058">
    <property type="term" value="P:viral life cycle"/>
    <property type="evidence" value="ECO:0007669"/>
    <property type="project" value="UniProtKB-ARBA"/>
</dbReference>
<dbReference type="GO" id="GO:0098015">
    <property type="term" value="C:virus tail"/>
    <property type="evidence" value="ECO:0007669"/>
    <property type="project" value="UniProtKB-KW"/>
</dbReference>
<dbReference type="EMBL" id="LR798343">
    <property type="protein sequence ID" value="CAB5225406.1"/>
    <property type="molecule type" value="Genomic_DNA"/>
</dbReference>
<dbReference type="SUPFAM" id="SSF51126">
    <property type="entry name" value="Pectin lyase-like"/>
    <property type="match status" value="1"/>
</dbReference>
<gene>
    <name evidence="7" type="ORF">UFOVP675_6</name>
    <name evidence="8" type="ORF">UFOVP747_24</name>
</gene>
<evidence type="ECO:0000256" key="4">
    <source>
        <dbReference type="ARBA" id="ARBA00035636"/>
    </source>
</evidence>
<comment type="subcellular location">
    <subcellularLocation>
        <location evidence="1">Virion</location>
    </subcellularLocation>
</comment>
<keyword evidence="3" id="KW-0946">Virion</keyword>
<comment type="similarity">
    <text evidence="4">In the N-terminal section; belongs to the Teseptimavirus fiber family.</text>
</comment>
<dbReference type="InterPro" id="IPR011050">
    <property type="entry name" value="Pectin_lyase_fold/virulence"/>
</dbReference>
<dbReference type="InterPro" id="IPR012334">
    <property type="entry name" value="Pectin_lyas_fold"/>
</dbReference>
<feature type="domain" description="Rhamnogalacturonase A/B/Epimerase-like pectate lyase" evidence="6">
    <location>
        <begin position="147"/>
        <end position="362"/>
    </location>
</feature>
<dbReference type="Gene3D" id="2.160.20.10">
    <property type="entry name" value="Single-stranded right-handed beta-helix, Pectin lyase-like"/>
    <property type="match status" value="1"/>
</dbReference>
<dbReference type="SMART" id="SM00710">
    <property type="entry name" value="PbH1"/>
    <property type="match status" value="4"/>
</dbReference>
<dbReference type="GO" id="GO:0051701">
    <property type="term" value="P:biological process involved in interaction with host"/>
    <property type="evidence" value="ECO:0007669"/>
    <property type="project" value="UniProtKB-ARBA"/>
</dbReference>
<dbReference type="InterPro" id="IPR006626">
    <property type="entry name" value="PbH1"/>
</dbReference>
<protein>
    <submittedName>
        <fullName evidence="7">Pectate lyase superfamily protein</fullName>
    </submittedName>
</protein>
<keyword evidence="7" id="KW-0456">Lyase</keyword>
<organism evidence="7">
    <name type="scientific">uncultured Caudovirales phage</name>
    <dbReference type="NCBI Taxonomy" id="2100421"/>
    <lineage>
        <taxon>Viruses</taxon>
        <taxon>Duplodnaviria</taxon>
        <taxon>Heunggongvirae</taxon>
        <taxon>Uroviricota</taxon>
        <taxon>Caudoviricetes</taxon>
        <taxon>Peduoviridae</taxon>
        <taxon>Maltschvirus</taxon>
        <taxon>Maltschvirus maltsch</taxon>
    </lineage>
</organism>
<name>A0A6J5NJA4_9CAUD</name>
<evidence type="ECO:0000256" key="3">
    <source>
        <dbReference type="ARBA" id="ARBA00022844"/>
    </source>
</evidence>
<sequence>MTLSATAPVVSYTGNGSTTAFSIPFQFYVVGDLIVTLNGVAQAVTTHYTVSGGNGATGTLTMVVAPAATAVLRIERFTAATQSTSYAEAGAFPSASHEAAHDRTMMVAQEARQKVLDRLADDLSASTVRATGGTVLRSLGARFADEINVLEYGADPTGAADSAPAFQAAINAAAGRKVVAPLGTYLFNSGITYSGPVHLEGHGMGAGPGAAQQDGACTRFLCNFTNPALFNITTNRPCIFRDFMIDVNPGFRPAGDGYGIRVAGGTATNANTRIENVTFNNLRRGIVGFRPNWWTVQNCYFGGWTLDAIYFHTDASFEGSGGYVINNYFFGDPAVTQRACITTECGYTVIQNNEILGAQYGVFIQVRNYPAGYVRILDNTIEEQWFTGVYIAAPDTNDLAMVEISRNEFSATVAGPATNYMGSVVIEDGPSTRFWLDDLSICDNTSRHVAPCANGVIRIGAGRTVQVARNIAENIGGGALARMVMVNGITHNSALGGEIIVADNIKRGTFTQVYEFAAISPGVTLRDAMPMTVAQLPGNCRDGSIAFASDGRSTSSSDLTVRNGGTGAFVLRQAGVWRTPGFIP</sequence>
<evidence type="ECO:0000313" key="7">
    <source>
        <dbReference type="EMBL" id="CAB4156978.1"/>
    </source>
</evidence>
<dbReference type="GO" id="GO:0016829">
    <property type="term" value="F:lyase activity"/>
    <property type="evidence" value="ECO:0007669"/>
    <property type="project" value="UniProtKB-KW"/>
</dbReference>
<reference evidence="7" key="1">
    <citation type="submission" date="2020-04" db="EMBL/GenBank/DDBJ databases">
        <authorList>
            <person name="Chiriac C."/>
            <person name="Salcher M."/>
            <person name="Ghai R."/>
            <person name="Kavagutti S V."/>
        </authorList>
    </citation>
    <scope>NUCLEOTIDE SEQUENCE</scope>
</reference>
<dbReference type="Pfam" id="PF12708">
    <property type="entry name" value="Pect-lyase_RHGA_epim"/>
    <property type="match status" value="1"/>
</dbReference>
<dbReference type="InterPro" id="IPR024535">
    <property type="entry name" value="RHGA/B-epi-like_pectate_lyase"/>
</dbReference>
<evidence type="ECO:0000259" key="6">
    <source>
        <dbReference type="Pfam" id="PF12708"/>
    </source>
</evidence>
<dbReference type="InterPro" id="IPR005604">
    <property type="entry name" value="Phage_T7_tail_fibre-like_N"/>
</dbReference>
<dbReference type="EMBL" id="LR796648">
    <property type="protein sequence ID" value="CAB4156978.1"/>
    <property type="molecule type" value="Genomic_DNA"/>
</dbReference>
<accession>A0A6J5NJA4</accession>
<evidence type="ECO:0000259" key="5">
    <source>
        <dbReference type="Pfam" id="PF03906"/>
    </source>
</evidence>
<dbReference type="Pfam" id="PF03906">
    <property type="entry name" value="Phage_T7_tail"/>
    <property type="match status" value="1"/>
</dbReference>
<evidence type="ECO:0000256" key="2">
    <source>
        <dbReference type="ARBA" id="ARBA00022732"/>
    </source>
</evidence>
<feature type="domain" description="Bacteriophage T7 tail fibre protein-like N-terminal" evidence="5">
    <location>
        <begin position="8"/>
        <end position="117"/>
    </location>
</feature>
<evidence type="ECO:0000313" key="8">
    <source>
        <dbReference type="EMBL" id="CAB5225406.1"/>
    </source>
</evidence>
<keyword evidence="2" id="KW-1227">Viral tail protein</keyword>